<name>A0A6A5TF83_9PLEO</name>
<evidence type="ECO:0000313" key="1">
    <source>
        <dbReference type="EMBL" id="KAF1947567.1"/>
    </source>
</evidence>
<dbReference type="OrthoDB" id="3798409at2759"/>
<keyword evidence="2" id="KW-1185">Reference proteome</keyword>
<dbReference type="AlphaFoldDB" id="A0A6A5TF83"/>
<feature type="non-terminal residue" evidence="1">
    <location>
        <position position="1"/>
    </location>
</feature>
<accession>A0A6A5TF83</accession>
<dbReference type="EMBL" id="ML975998">
    <property type="protein sequence ID" value="KAF1947567.1"/>
    <property type="molecule type" value="Genomic_DNA"/>
</dbReference>
<protein>
    <submittedName>
        <fullName evidence="1">Uncharacterized protein</fullName>
    </submittedName>
</protein>
<proteinExistence type="predicted"/>
<gene>
    <name evidence="1" type="ORF">EJ02DRAFT_333557</name>
</gene>
<sequence length="392" mass="44092">SGEAEAAKVDPALEIRWRACFGDIEKRPVPQAFDSASGCKLLQLFLTTLWCWVDKLLDELKPQKVTVVSLCAVIYEPKDRKADRRIKRINCTKFSNWYKFKELVELVYINANGYVHVDFDCDGLGPYIDLMLLEEAALAQTRAVPLLSGARARPATATMIQENVIAGVLAAEQAGTGWAIAIQDQWRCPDTNCGNHPYTCWISHTPGQPDCFEKQLPVNGNIIKIWARGIDAQLCTVLEPSDNVRLALVRAKDCIELDKQKRRVSSRGEGEGDGNIAALTKLLIVGQLKQLSQAQLAPPVATLLPPTTWEPLKYDHWQEILEHTLNFWDWFRTTPSGLLHQFIMKMWKEVVLAGRLNINLIMDPSENGIPMTLWVEYYGFPPGVLLQLRKAA</sequence>
<reference evidence="1" key="1">
    <citation type="journal article" date="2020" name="Stud. Mycol.">
        <title>101 Dothideomycetes genomes: a test case for predicting lifestyles and emergence of pathogens.</title>
        <authorList>
            <person name="Haridas S."/>
            <person name="Albert R."/>
            <person name="Binder M."/>
            <person name="Bloem J."/>
            <person name="Labutti K."/>
            <person name="Salamov A."/>
            <person name="Andreopoulos B."/>
            <person name="Baker S."/>
            <person name="Barry K."/>
            <person name="Bills G."/>
            <person name="Bluhm B."/>
            <person name="Cannon C."/>
            <person name="Castanera R."/>
            <person name="Culley D."/>
            <person name="Daum C."/>
            <person name="Ezra D."/>
            <person name="Gonzalez J."/>
            <person name="Henrissat B."/>
            <person name="Kuo A."/>
            <person name="Liang C."/>
            <person name="Lipzen A."/>
            <person name="Lutzoni F."/>
            <person name="Magnuson J."/>
            <person name="Mondo S."/>
            <person name="Nolan M."/>
            <person name="Ohm R."/>
            <person name="Pangilinan J."/>
            <person name="Park H.-J."/>
            <person name="Ramirez L."/>
            <person name="Alfaro M."/>
            <person name="Sun H."/>
            <person name="Tritt A."/>
            <person name="Yoshinaga Y."/>
            <person name="Zwiers L.-H."/>
            <person name="Turgeon B."/>
            <person name="Goodwin S."/>
            <person name="Spatafora J."/>
            <person name="Crous P."/>
            <person name="Grigoriev I."/>
        </authorList>
    </citation>
    <scope>NUCLEOTIDE SEQUENCE</scope>
    <source>
        <strain evidence="1">CBS 161.51</strain>
    </source>
</reference>
<organism evidence="1 2">
    <name type="scientific">Clathrospora elynae</name>
    <dbReference type="NCBI Taxonomy" id="706981"/>
    <lineage>
        <taxon>Eukaryota</taxon>
        <taxon>Fungi</taxon>
        <taxon>Dikarya</taxon>
        <taxon>Ascomycota</taxon>
        <taxon>Pezizomycotina</taxon>
        <taxon>Dothideomycetes</taxon>
        <taxon>Pleosporomycetidae</taxon>
        <taxon>Pleosporales</taxon>
        <taxon>Diademaceae</taxon>
        <taxon>Clathrospora</taxon>
    </lineage>
</organism>
<dbReference type="Proteomes" id="UP000800038">
    <property type="component" value="Unassembled WGS sequence"/>
</dbReference>
<evidence type="ECO:0000313" key="2">
    <source>
        <dbReference type="Proteomes" id="UP000800038"/>
    </source>
</evidence>